<dbReference type="Proteomes" id="UP000814176">
    <property type="component" value="Unassembled WGS sequence"/>
</dbReference>
<evidence type="ECO:0000256" key="1">
    <source>
        <dbReference type="SAM" id="MobiDB-lite"/>
    </source>
</evidence>
<dbReference type="RefSeq" id="XP_047784480.1">
    <property type="nucleotide sequence ID" value="XM_047921305.1"/>
</dbReference>
<dbReference type="PANTHER" id="PTHR38926:SF5">
    <property type="entry name" value="F-BOX AND LEUCINE-RICH REPEAT PROTEIN 6"/>
    <property type="match status" value="1"/>
</dbReference>
<organism evidence="3 4">
    <name type="scientific">Rhodofomes roseus</name>
    <dbReference type="NCBI Taxonomy" id="34475"/>
    <lineage>
        <taxon>Eukaryota</taxon>
        <taxon>Fungi</taxon>
        <taxon>Dikarya</taxon>
        <taxon>Basidiomycota</taxon>
        <taxon>Agaricomycotina</taxon>
        <taxon>Agaricomycetes</taxon>
        <taxon>Polyporales</taxon>
        <taxon>Rhodofomes</taxon>
    </lineage>
</organism>
<feature type="region of interest" description="Disordered" evidence="1">
    <location>
        <begin position="379"/>
        <end position="402"/>
    </location>
</feature>
<dbReference type="InterPro" id="IPR001810">
    <property type="entry name" value="F-box_dom"/>
</dbReference>
<dbReference type="SUPFAM" id="SSF81383">
    <property type="entry name" value="F-box domain"/>
    <property type="match status" value="1"/>
</dbReference>
<protein>
    <recommendedName>
        <fullName evidence="2">F-box domain-containing protein</fullName>
    </recommendedName>
</protein>
<reference evidence="3 4" key="1">
    <citation type="journal article" date="2021" name="Environ. Microbiol.">
        <title>Gene family expansions and transcriptome signatures uncover fungal adaptations to wood decay.</title>
        <authorList>
            <person name="Hage H."/>
            <person name="Miyauchi S."/>
            <person name="Viragh M."/>
            <person name="Drula E."/>
            <person name="Min B."/>
            <person name="Chaduli D."/>
            <person name="Navarro D."/>
            <person name="Favel A."/>
            <person name="Norest M."/>
            <person name="Lesage-Meessen L."/>
            <person name="Balint B."/>
            <person name="Merenyi Z."/>
            <person name="de Eugenio L."/>
            <person name="Morin E."/>
            <person name="Martinez A.T."/>
            <person name="Baldrian P."/>
            <person name="Stursova M."/>
            <person name="Martinez M.J."/>
            <person name="Novotny C."/>
            <person name="Magnuson J.K."/>
            <person name="Spatafora J.W."/>
            <person name="Maurice S."/>
            <person name="Pangilinan J."/>
            <person name="Andreopoulos W."/>
            <person name="LaButti K."/>
            <person name="Hundley H."/>
            <person name="Na H."/>
            <person name="Kuo A."/>
            <person name="Barry K."/>
            <person name="Lipzen A."/>
            <person name="Henrissat B."/>
            <person name="Riley R."/>
            <person name="Ahrendt S."/>
            <person name="Nagy L.G."/>
            <person name="Grigoriev I.V."/>
            <person name="Martin F."/>
            <person name="Rosso M.N."/>
        </authorList>
    </citation>
    <scope>NUCLEOTIDE SEQUENCE [LARGE SCALE GENOMIC DNA]</scope>
    <source>
        <strain evidence="3 4">CIRM-BRFM 1785</strain>
    </source>
</reference>
<evidence type="ECO:0000313" key="4">
    <source>
        <dbReference type="Proteomes" id="UP000814176"/>
    </source>
</evidence>
<dbReference type="Gene3D" id="3.80.10.10">
    <property type="entry name" value="Ribonuclease Inhibitor"/>
    <property type="match status" value="1"/>
</dbReference>
<dbReference type="SUPFAM" id="SSF52047">
    <property type="entry name" value="RNI-like"/>
    <property type="match status" value="1"/>
</dbReference>
<comment type="caution">
    <text evidence="3">The sequence shown here is derived from an EMBL/GenBank/DDBJ whole genome shotgun (WGS) entry which is preliminary data.</text>
</comment>
<dbReference type="InterPro" id="IPR036047">
    <property type="entry name" value="F-box-like_dom_sf"/>
</dbReference>
<evidence type="ECO:0000313" key="3">
    <source>
        <dbReference type="EMBL" id="KAH9843670.1"/>
    </source>
</evidence>
<gene>
    <name evidence="3" type="ORF">C8Q71DRAFT_719407</name>
</gene>
<evidence type="ECO:0000259" key="2">
    <source>
        <dbReference type="Pfam" id="PF12937"/>
    </source>
</evidence>
<feature type="domain" description="F-box" evidence="2">
    <location>
        <begin position="73"/>
        <end position="120"/>
    </location>
</feature>
<dbReference type="InterPro" id="IPR032675">
    <property type="entry name" value="LRR_dom_sf"/>
</dbReference>
<dbReference type="EMBL" id="JADCUA010000001">
    <property type="protein sequence ID" value="KAH9843670.1"/>
    <property type="molecule type" value="Genomic_DNA"/>
</dbReference>
<sequence length="598" mass="65938">MAPLFDLSVYRGEPTPEDIAAANAQVHQHERAITSIHARIAALLADVARLRVVEAQHNEAIRTCKGVTTLARRIPDELLAQIFEQCVADGWTRAPVVVSAVCSAWRRAARAPRVWSHVYVNCSSPDALARTRYWVTMARAAPLDVTLVSVWNPTWQLEELMDLLLQHAGRWRTLAIESTSLYQVNVLLARIPLARTRAPGLREVSIQTEVHFDETVDDGATDVVGLADALSPIIAPALTTLRYFANVAPRTPIFPAHLQHLTLSATESPLAHPLSARDLLATLAGVPQLRSLTLSMPLEYEHPYLLWPDLARTVVLPLLTSLTMYGPTDLNELLFHLRAPRIKRLHLRSLEDLGYRQQPIAPSLLRFLARSAPSSFTEESDLAALDSSPSPSTQEPPDAADLGTGAVPLELLELHDIDLAPEAFASAFRALPHLRELRLHESSISDGTLRVLHGPHGFCPRLTRVDFRWCGHLGGKALVELVRSRLPRAEAQDEDSTAGIGIEVLHSGSAAASASAGEGSGPADPIEEVAAINCCFVEEQDVLELARLTTCRVLMREADEDYCRTRDCCGNVRYRTRLRLRHMVGMSAEERARMRLVV</sequence>
<dbReference type="Pfam" id="PF12937">
    <property type="entry name" value="F-box-like"/>
    <property type="match status" value="1"/>
</dbReference>
<dbReference type="GeneID" id="72002037"/>
<keyword evidence="4" id="KW-1185">Reference proteome</keyword>
<accession>A0ABQ8KXQ7</accession>
<name>A0ABQ8KXQ7_9APHY</name>
<dbReference type="PANTHER" id="PTHR38926">
    <property type="entry name" value="F-BOX DOMAIN CONTAINING PROTEIN, EXPRESSED"/>
    <property type="match status" value="1"/>
</dbReference>
<dbReference type="Gene3D" id="1.20.1280.50">
    <property type="match status" value="1"/>
</dbReference>
<proteinExistence type="predicted"/>